<dbReference type="SUPFAM" id="SSF48726">
    <property type="entry name" value="Immunoglobulin"/>
    <property type="match status" value="2"/>
</dbReference>
<proteinExistence type="predicted"/>
<dbReference type="Proteomes" id="UP001652741">
    <property type="component" value="Chromosome ssa01"/>
</dbReference>
<dbReference type="PANTHER" id="PTHR11860">
    <property type="entry name" value="POLYMERIC-IMMUNOGLOBULIN RECEPTOR"/>
    <property type="match status" value="1"/>
</dbReference>
<gene>
    <name evidence="9" type="primary">LOC106571217</name>
</gene>
<dbReference type="Gene3D" id="2.60.40.10">
    <property type="entry name" value="Immunoglobulins"/>
    <property type="match status" value="2"/>
</dbReference>
<dbReference type="Pfam" id="PF07686">
    <property type="entry name" value="V-set"/>
    <property type="match status" value="1"/>
</dbReference>
<feature type="compositionally biased region" description="Polar residues" evidence="4">
    <location>
        <begin position="240"/>
        <end position="254"/>
    </location>
</feature>
<dbReference type="KEGG" id="sasa:106571217"/>
<dbReference type="InterPro" id="IPR013106">
    <property type="entry name" value="Ig_V-set"/>
</dbReference>
<dbReference type="InterPro" id="IPR050671">
    <property type="entry name" value="CD300_family_receptors"/>
</dbReference>
<dbReference type="GeneID" id="106571217"/>
<feature type="compositionally biased region" description="Low complexity" evidence="4">
    <location>
        <begin position="218"/>
        <end position="239"/>
    </location>
</feature>
<keyword evidence="6" id="KW-0732">Signal</keyword>
<sequence>MASHLSLSLLLLLIFSRLSGAYRVSVKTGGSTTIPCRYDLKYKTHVKYLCKLDFLKRCSPDVHTESIHKASVYDDIKKQTFTVTMTDLEPVDSGLYWCAVEIIGGSNVMIERFQLFVTAGTPKLYVDQWEVTGVEGGSVIVKCYYSDTGNRKWWCRIGVNFSCERNSTTIETRQQTTDATRGNVLTVTMSGLKMENTGWYRCGGGDFMMPVQITVRQQTTTQSTSTMTTTQAPTTEQSSFSPTAEPVQTDNTVQGPEGGKEKDTMGSIHLKVLLIPLGMLVVVMAGVLVTWKMWRKHKDNKAMDQTTNTSVQDPFPDHGDDVTYSTVVTKRRNQLNVQTKVEPDDNVVYSSLALQLDPFPAKGDDDVKYSSVVPKRRNQLNVQTKAEPDDNVVYSSLALHHTAEGSNTAVTD</sequence>
<dbReference type="AlphaFoldDB" id="A0A1S3M940"/>
<keyword evidence="5" id="KW-1133">Transmembrane helix</keyword>
<feature type="signal peptide" evidence="6">
    <location>
        <begin position="1"/>
        <end position="21"/>
    </location>
</feature>
<evidence type="ECO:0000259" key="7">
    <source>
        <dbReference type="PROSITE" id="PS50835"/>
    </source>
</evidence>
<comment type="subcellular location">
    <subcellularLocation>
        <location evidence="1">Membrane</location>
    </subcellularLocation>
</comment>
<dbReference type="SMART" id="SM00409">
    <property type="entry name" value="IG"/>
    <property type="match status" value="2"/>
</dbReference>
<evidence type="ECO:0000256" key="2">
    <source>
        <dbReference type="ARBA" id="ARBA00022692"/>
    </source>
</evidence>
<keyword evidence="3 5" id="KW-0472">Membrane</keyword>
<feature type="domain" description="Ig-like" evidence="7">
    <location>
        <begin position="122"/>
        <end position="202"/>
    </location>
</feature>
<feature type="region of interest" description="Disordered" evidence="4">
    <location>
        <begin position="218"/>
        <end position="263"/>
    </location>
</feature>
<organism evidence="8 9">
    <name type="scientific">Salmo salar</name>
    <name type="common">Atlantic salmon</name>
    <dbReference type="NCBI Taxonomy" id="8030"/>
    <lineage>
        <taxon>Eukaryota</taxon>
        <taxon>Metazoa</taxon>
        <taxon>Chordata</taxon>
        <taxon>Craniata</taxon>
        <taxon>Vertebrata</taxon>
        <taxon>Euteleostomi</taxon>
        <taxon>Actinopterygii</taxon>
        <taxon>Neopterygii</taxon>
        <taxon>Teleostei</taxon>
        <taxon>Protacanthopterygii</taxon>
        <taxon>Salmoniformes</taxon>
        <taxon>Salmonidae</taxon>
        <taxon>Salmoninae</taxon>
        <taxon>Salmo</taxon>
    </lineage>
</organism>
<dbReference type="RefSeq" id="XP_013999486.2">
    <property type="nucleotide sequence ID" value="XM_014144011.2"/>
</dbReference>
<dbReference type="PROSITE" id="PS50835">
    <property type="entry name" value="IG_LIKE"/>
    <property type="match status" value="1"/>
</dbReference>
<protein>
    <recommendedName>
        <fullName evidence="7">Ig-like domain-containing protein</fullName>
    </recommendedName>
</protein>
<evidence type="ECO:0000313" key="9">
    <source>
        <dbReference type="RefSeq" id="XP_013999486.2"/>
    </source>
</evidence>
<dbReference type="InterPro" id="IPR007110">
    <property type="entry name" value="Ig-like_dom"/>
</dbReference>
<dbReference type="PANTHER" id="PTHR11860:SF87">
    <property type="entry name" value="CMRF35-LIKE MOLECULE 8"/>
    <property type="match status" value="1"/>
</dbReference>
<evidence type="ECO:0000256" key="5">
    <source>
        <dbReference type="SAM" id="Phobius"/>
    </source>
</evidence>
<dbReference type="GO" id="GO:0004888">
    <property type="term" value="F:transmembrane signaling receptor activity"/>
    <property type="evidence" value="ECO:0007669"/>
    <property type="project" value="TreeGrafter"/>
</dbReference>
<evidence type="ECO:0000256" key="4">
    <source>
        <dbReference type="SAM" id="MobiDB-lite"/>
    </source>
</evidence>
<reference evidence="9" key="1">
    <citation type="submission" date="2025-08" db="UniProtKB">
        <authorList>
            <consortium name="RefSeq"/>
        </authorList>
    </citation>
    <scope>IDENTIFICATION</scope>
</reference>
<evidence type="ECO:0000256" key="1">
    <source>
        <dbReference type="ARBA" id="ARBA00004370"/>
    </source>
</evidence>
<name>A0A1S3M940_SALSA</name>
<keyword evidence="8" id="KW-1185">Reference proteome</keyword>
<dbReference type="STRING" id="8030.ENSSSAP00000095298"/>
<evidence type="ECO:0000313" key="8">
    <source>
        <dbReference type="Proteomes" id="UP001652741"/>
    </source>
</evidence>
<evidence type="ECO:0000256" key="3">
    <source>
        <dbReference type="ARBA" id="ARBA00023136"/>
    </source>
</evidence>
<dbReference type="InterPro" id="IPR003599">
    <property type="entry name" value="Ig_sub"/>
</dbReference>
<feature type="chain" id="PRO_5046646889" description="Ig-like domain-containing protein" evidence="6">
    <location>
        <begin position="22"/>
        <end position="412"/>
    </location>
</feature>
<dbReference type="GO" id="GO:0005886">
    <property type="term" value="C:plasma membrane"/>
    <property type="evidence" value="ECO:0007669"/>
    <property type="project" value="TreeGrafter"/>
</dbReference>
<accession>A0A1S3M940</accession>
<dbReference type="InterPro" id="IPR036179">
    <property type="entry name" value="Ig-like_dom_sf"/>
</dbReference>
<feature type="transmembrane region" description="Helical" evidence="5">
    <location>
        <begin position="272"/>
        <end position="291"/>
    </location>
</feature>
<evidence type="ECO:0000256" key="6">
    <source>
        <dbReference type="SAM" id="SignalP"/>
    </source>
</evidence>
<dbReference type="InterPro" id="IPR013783">
    <property type="entry name" value="Ig-like_fold"/>
</dbReference>
<keyword evidence="2 5" id="KW-0812">Transmembrane</keyword>